<feature type="transmembrane region" description="Helical" evidence="1">
    <location>
        <begin position="27"/>
        <end position="45"/>
    </location>
</feature>
<dbReference type="InterPro" id="IPR037185">
    <property type="entry name" value="EmrE-like"/>
</dbReference>
<dbReference type="AlphaFoldDB" id="A0A9X4BQM0"/>
<evidence type="ECO:0008006" key="4">
    <source>
        <dbReference type="Google" id="ProtNLM"/>
    </source>
</evidence>
<sequence>MATRLAGIVLISLVAWALHGQRLDAPAMLGMGLIAAGAVVINVFSKVAPH</sequence>
<reference evidence="2" key="1">
    <citation type="journal article" date="2022" name="Phytopathology">
        <title>Whole genome sequencing-based tracing of a 2022 introduction and outbreak of Xanthomonas hortorum pv. pelargonii.</title>
        <authorList>
            <person name="Iruegas Bocardo F."/>
            <person name="Weisberg A.J."/>
            <person name="Riutta E.R."/>
            <person name="Kilday K.B."/>
            <person name="Bonkowski J.C."/>
            <person name="Creswell T.C."/>
            <person name="Daughtrey M."/>
            <person name="Rane K.K."/>
            <person name="Grunwald N.J."/>
            <person name="Chang J.H."/>
            <person name="Putnam M."/>
        </authorList>
    </citation>
    <scope>NUCLEOTIDE SEQUENCE</scope>
    <source>
        <strain evidence="2">22-338</strain>
    </source>
</reference>
<evidence type="ECO:0000313" key="2">
    <source>
        <dbReference type="EMBL" id="MDC8637080.1"/>
    </source>
</evidence>
<organism evidence="2 3">
    <name type="scientific">Xanthomonas hortorum pv. hederae</name>
    <dbReference type="NCBI Taxonomy" id="453603"/>
    <lineage>
        <taxon>Bacteria</taxon>
        <taxon>Pseudomonadati</taxon>
        <taxon>Pseudomonadota</taxon>
        <taxon>Gammaproteobacteria</taxon>
        <taxon>Lysobacterales</taxon>
        <taxon>Lysobacteraceae</taxon>
        <taxon>Xanthomonas</taxon>
    </lineage>
</organism>
<keyword evidence="1" id="KW-0812">Transmembrane</keyword>
<comment type="caution">
    <text evidence="2">The sequence shown here is derived from an EMBL/GenBank/DDBJ whole genome shotgun (WGS) entry which is preliminary data.</text>
</comment>
<dbReference type="RefSeq" id="WP_233403096.1">
    <property type="nucleotide sequence ID" value="NZ_CP168173.1"/>
</dbReference>
<proteinExistence type="predicted"/>
<dbReference type="EMBL" id="JANWTP010000008">
    <property type="protein sequence ID" value="MDC8637080.1"/>
    <property type="molecule type" value="Genomic_DNA"/>
</dbReference>
<evidence type="ECO:0000256" key="1">
    <source>
        <dbReference type="SAM" id="Phobius"/>
    </source>
</evidence>
<evidence type="ECO:0000313" key="3">
    <source>
        <dbReference type="Proteomes" id="UP001140230"/>
    </source>
</evidence>
<keyword evidence="1" id="KW-1133">Transmembrane helix</keyword>
<accession>A0A9X4BQM0</accession>
<name>A0A9X4BQM0_9XANT</name>
<dbReference type="SUPFAM" id="SSF103481">
    <property type="entry name" value="Multidrug resistance efflux transporter EmrE"/>
    <property type="match status" value="1"/>
</dbReference>
<reference evidence="2" key="2">
    <citation type="submission" date="2022-08" db="EMBL/GenBank/DDBJ databases">
        <authorList>
            <person name="Iruegas-Bocardo F."/>
            <person name="Weisberg A.J."/>
            <person name="Riutta E.R."/>
            <person name="Kilday K."/>
            <person name="Bonkowski J.C."/>
            <person name="Creswell T."/>
            <person name="Daughtrey M.L."/>
            <person name="Rane K."/>
            <person name="Grunwald N.J."/>
            <person name="Chang J.H."/>
            <person name="Putnam M.L."/>
        </authorList>
    </citation>
    <scope>NUCLEOTIDE SEQUENCE</scope>
    <source>
        <strain evidence="2">22-338</strain>
    </source>
</reference>
<keyword evidence="1" id="KW-0472">Membrane</keyword>
<dbReference type="Gene3D" id="1.10.3730.20">
    <property type="match status" value="1"/>
</dbReference>
<protein>
    <recommendedName>
        <fullName evidence="4">QacE family quaternary ammonium compound efflux SMR transporter</fullName>
    </recommendedName>
</protein>
<dbReference type="Proteomes" id="UP001140230">
    <property type="component" value="Unassembled WGS sequence"/>
</dbReference>
<gene>
    <name evidence="2" type="ORF">NY667_04480</name>
</gene>